<reference evidence="1" key="1">
    <citation type="submission" date="2019-09" db="EMBL/GenBank/DDBJ databases">
        <title>Draft genome information of white flower Hibiscus syriacus.</title>
        <authorList>
            <person name="Kim Y.-M."/>
        </authorList>
    </citation>
    <scope>NUCLEOTIDE SEQUENCE [LARGE SCALE GENOMIC DNA]</scope>
    <source>
        <strain evidence="1">YM2019G1</strain>
    </source>
</reference>
<name>A0A6A3CIA7_HIBSY</name>
<proteinExistence type="predicted"/>
<dbReference type="AlphaFoldDB" id="A0A6A3CIA7"/>
<dbReference type="InterPro" id="IPR012337">
    <property type="entry name" value="RNaseH-like_sf"/>
</dbReference>
<dbReference type="GO" id="GO:0003676">
    <property type="term" value="F:nucleic acid binding"/>
    <property type="evidence" value="ECO:0007669"/>
    <property type="project" value="InterPro"/>
</dbReference>
<organism evidence="1 2">
    <name type="scientific">Hibiscus syriacus</name>
    <name type="common">Rose of Sharon</name>
    <dbReference type="NCBI Taxonomy" id="106335"/>
    <lineage>
        <taxon>Eukaryota</taxon>
        <taxon>Viridiplantae</taxon>
        <taxon>Streptophyta</taxon>
        <taxon>Embryophyta</taxon>
        <taxon>Tracheophyta</taxon>
        <taxon>Spermatophyta</taxon>
        <taxon>Magnoliopsida</taxon>
        <taxon>eudicotyledons</taxon>
        <taxon>Gunneridae</taxon>
        <taxon>Pentapetalae</taxon>
        <taxon>rosids</taxon>
        <taxon>malvids</taxon>
        <taxon>Malvales</taxon>
        <taxon>Malvaceae</taxon>
        <taxon>Malvoideae</taxon>
        <taxon>Hibiscus</taxon>
    </lineage>
</organism>
<dbReference type="Gene3D" id="3.30.420.10">
    <property type="entry name" value="Ribonuclease H-like superfamily/Ribonuclease H"/>
    <property type="match status" value="1"/>
</dbReference>
<keyword evidence="2" id="KW-1185">Reference proteome</keyword>
<gene>
    <name evidence="1" type="ORF">F3Y22_tig00004677pilonHSYRG00003</name>
</gene>
<protein>
    <recommendedName>
        <fullName evidence="3">Integrase catalytic domain-containing protein</fullName>
    </recommendedName>
</protein>
<dbReference type="SUPFAM" id="SSF53098">
    <property type="entry name" value="Ribonuclease H-like"/>
    <property type="match status" value="1"/>
</dbReference>
<dbReference type="InterPro" id="IPR036397">
    <property type="entry name" value="RNaseH_sf"/>
</dbReference>
<dbReference type="Proteomes" id="UP000436088">
    <property type="component" value="Unassembled WGS sequence"/>
</dbReference>
<dbReference type="EMBL" id="VEPZ02000273">
    <property type="protein sequence ID" value="KAE8728234.1"/>
    <property type="molecule type" value="Genomic_DNA"/>
</dbReference>
<accession>A0A6A3CIA7</accession>
<comment type="caution">
    <text evidence="1">The sequence shown here is derived from an EMBL/GenBank/DDBJ whole genome shotgun (WGS) entry which is preliminary data.</text>
</comment>
<evidence type="ECO:0000313" key="2">
    <source>
        <dbReference type="Proteomes" id="UP000436088"/>
    </source>
</evidence>
<sequence>MIPKVMRNEDLSINKCVDLFGNLLKRMFTTTLIKRHMLAHYGKSLYASRSCNNKLSLLKKMMALKYKEGTSTADHVRRRSQGSTPQYKVLVTENMGETEIKMERKENKGGGDKHNRKDDEQSEYVVTLNYNDLLVICDEKLINLVCDETSWVIGTGASLHVTSKRDFFISHTPGGRWVMTIWFRLLAWEMLACKEKWKLTKDSLVVARGKKSSNLYLMTPPKTPQLNCLAERMNWTLIERVRCLLSDVKLPRSFLAEALNTVTHVINLSPSVPFQARYDFDVPMDDDVNDQQQETIAPPAIPPRRSFSDRRSSVRYSSDEYVLLTDGLRALHGAASWICCTRKKGLCVQIEEELVWFEASSKTMIQEV</sequence>
<dbReference type="PANTHER" id="PTHR42648:SF28">
    <property type="entry name" value="TRANSPOSON-ENCODED PROTEIN WITH RIBONUCLEASE H-LIKE AND RETROVIRUS ZINC FINGER-LIKE DOMAINS"/>
    <property type="match status" value="1"/>
</dbReference>
<evidence type="ECO:0000313" key="1">
    <source>
        <dbReference type="EMBL" id="KAE8728234.1"/>
    </source>
</evidence>
<evidence type="ECO:0008006" key="3">
    <source>
        <dbReference type="Google" id="ProtNLM"/>
    </source>
</evidence>
<dbReference type="InterPro" id="IPR039537">
    <property type="entry name" value="Retrotran_Ty1/copia-like"/>
</dbReference>
<dbReference type="PANTHER" id="PTHR42648">
    <property type="entry name" value="TRANSPOSASE, PUTATIVE-RELATED"/>
    <property type="match status" value="1"/>
</dbReference>